<evidence type="ECO:0000313" key="2">
    <source>
        <dbReference type="Proteomes" id="UP001597018"/>
    </source>
</evidence>
<comment type="caution">
    <text evidence="1">The sequence shown here is derived from an EMBL/GenBank/DDBJ whole genome shotgun (WGS) entry which is preliminary data.</text>
</comment>
<organism evidence="1 2">
    <name type="scientific">Saccharopolyspora rosea</name>
    <dbReference type="NCBI Taxonomy" id="524884"/>
    <lineage>
        <taxon>Bacteria</taxon>
        <taxon>Bacillati</taxon>
        <taxon>Actinomycetota</taxon>
        <taxon>Actinomycetes</taxon>
        <taxon>Pseudonocardiales</taxon>
        <taxon>Pseudonocardiaceae</taxon>
        <taxon>Saccharopolyspora</taxon>
    </lineage>
</organism>
<reference evidence="2" key="1">
    <citation type="journal article" date="2019" name="Int. J. Syst. Evol. Microbiol.">
        <title>The Global Catalogue of Microorganisms (GCM) 10K type strain sequencing project: providing services to taxonomists for standard genome sequencing and annotation.</title>
        <authorList>
            <consortium name="The Broad Institute Genomics Platform"/>
            <consortium name="The Broad Institute Genome Sequencing Center for Infectious Disease"/>
            <person name="Wu L."/>
            <person name="Ma J."/>
        </authorList>
    </citation>
    <scope>NUCLEOTIDE SEQUENCE [LARGE SCALE GENOMIC DNA]</scope>
    <source>
        <strain evidence="2">CCUG 56401</strain>
    </source>
</reference>
<sequence length="84" mass="9048">MRTDERILDAPMQPVRCTGCAALVRVRKSSWEQTSIQWNAEAVAACAQREAAERARGGVHVDSCPTLRTAIATAAERGDLPVLG</sequence>
<dbReference type="EMBL" id="JBHTIW010000006">
    <property type="protein sequence ID" value="MFD0920335.1"/>
    <property type="molecule type" value="Genomic_DNA"/>
</dbReference>
<proteinExistence type="predicted"/>
<evidence type="ECO:0000313" key="1">
    <source>
        <dbReference type="EMBL" id="MFD0920335.1"/>
    </source>
</evidence>
<gene>
    <name evidence="1" type="ORF">ACFQ16_11345</name>
</gene>
<protein>
    <submittedName>
        <fullName evidence="1">Ferredoxin</fullName>
    </submittedName>
</protein>
<keyword evidence="2" id="KW-1185">Reference proteome</keyword>
<accession>A0ABW3FQB3</accession>
<name>A0ABW3FQB3_9PSEU</name>
<dbReference type="RefSeq" id="WP_263247777.1">
    <property type="nucleotide sequence ID" value="NZ_BAABLT010000017.1"/>
</dbReference>
<dbReference type="Proteomes" id="UP001597018">
    <property type="component" value="Unassembled WGS sequence"/>
</dbReference>